<accession>C3XYG1</accession>
<dbReference type="InParanoid" id="C3XYG1"/>
<evidence type="ECO:0000313" key="8">
    <source>
        <dbReference type="EMBL" id="EEN66846.1"/>
    </source>
</evidence>
<proteinExistence type="predicted"/>
<dbReference type="GO" id="GO:0016020">
    <property type="term" value="C:membrane"/>
    <property type="evidence" value="ECO:0007669"/>
    <property type="project" value="InterPro"/>
</dbReference>
<evidence type="ECO:0000256" key="6">
    <source>
        <dbReference type="SAM" id="SignalP"/>
    </source>
</evidence>
<evidence type="ECO:0000256" key="5">
    <source>
        <dbReference type="SAM" id="Phobius"/>
    </source>
</evidence>
<dbReference type="PANTHER" id="PTHR48071:SF28">
    <property type="entry name" value="SRCR DOMAIN-CONTAINING PROTEIN"/>
    <property type="match status" value="1"/>
</dbReference>
<feature type="signal peptide" evidence="6">
    <location>
        <begin position="1"/>
        <end position="19"/>
    </location>
</feature>
<dbReference type="EMBL" id="GG666473">
    <property type="protein sequence ID" value="EEN66846.1"/>
    <property type="molecule type" value="Genomic_DNA"/>
</dbReference>
<feature type="chain" id="PRO_5002933180" description="SRCR domain-containing protein" evidence="6">
    <location>
        <begin position="20"/>
        <end position="329"/>
    </location>
</feature>
<dbReference type="SUPFAM" id="SSF56487">
    <property type="entry name" value="SRCR-like"/>
    <property type="match status" value="1"/>
</dbReference>
<feature type="compositionally biased region" description="Polar residues" evidence="4">
    <location>
        <begin position="285"/>
        <end position="295"/>
    </location>
</feature>
<keyword evidence="5" id="KW-0812">Transmembrane</keyword>
<feature type="disulfide bond" evidence="3">
    <location>
        <begin position="65"/>
        <end position="126"/>
    </location>
</feature>
<dbReference type="PRINTS" id="PR00258">
    <property type="entry name" value="SPERACTRCPTR"/>
</dbReference>
<dbReference type="SMART" id="SM00202">
    <property type="entry name" value="SR"/>
    <property type="match status" value="1"/>
</dbReference>
<keyword evidence="6" id="KW-0732">Signal</keyword>
<keyword evidence="2" id="KW-0325">Glycoprotein</keyword>
<dbReference type="PANTHER" id="PTHR48071">
    <property type="entry name" value="SRCR DOMAIN-CONTAINING PROTEIN"/>
    <property type="match status" value="1"/>
</dbReference>
<dbReference type="Pfam" id="PF00530">
    <property type="entry name" value="SRCR"/>
    <property type="match status" value="1"/>
</dbReference>
<organism>
    <name type="scientific">Branchiostoma floridae</name>
    <name type="common">Florida lancelet</name>
    <name type="synonym">Amphioxus</name>
    <dbReference type="NCBI Taxonomy" id="7739"/>
    <lineage>
        <taxon>Eukaryota</taxon>
        <taxon>Metazoa</taxon>
        <taxon>Chordata</taxon>
        <taxon>Cephalochordata</taxon>
        <taxon>Leptocardii</taxon>
        <taxon>Amphioxiformes</taxon>
        <taxon>Branchiostomatidae</taxon>
        <taxon>Branchiostoma</taxon>
    </lineage>
</organism>
<dbReference type="Gene3D" id="3.10.250.10">
    <property type="entry name" value="SRCR-like domain"/>
    <property type="match status" value="1"/>
</dbReference>
<feature type="transmembrane region" description="Helical" evidence="5">
    <location>
        <begin position="251"/>
        <end position="274"/>
    </location>
</feature>
<evidence type="ECO:0000256" key="4">
    <source>
        <dbReference type="SAM" id="MobiDB-lite"/>
    </source>
</evidence>
<evidence type="ECO:0000256" key="1">
    <source>
        <dbReference type="ARBA" id="ARBA00023157"/>
    </source>
</evidence>
<dbReference type="InterPro" id="IPR036772">
    <property type="entry name" value="SRCR-like_dom_sf"/>
</dbReference>
<keyword evidence="5" id="KW-0472">Membrane</keyword>
<feature type="compositionally biased region" description="Pro residues" evidence="4">
    <location>
        <begin position="302"/>
        <end position="315"/>
    </location>
</feature>
<dbReference type="PROSITE" id="PS50287">
    <property type="entry name" value="SRCR_2"/>
    <property type="match status" value="1"/>
</dbReference>
<evidence type="ECO:0000259" key="7">
    <source>
        <dbReference type="PROSITE" id="PS50287"/>
    </source>
</evidence>
<dbReference type="AlphaFoldDB" id="C3XYG1"/>
<evidence type="ECO:0000256" key="2">
    <source>
        <dbReference type="ARBA" id="ARBA00023180"/>
    </source>
</evidence>
<dbReference type="InterPro" id="IPR001190">
    <property type="entry name" value="SRCR"/>
</dbReference>
<feature type="domain" description="SRCR" evidence="7">
    <location>
        <begin position="24"/>
        <end position="127"/>
    </location>
</feature>
<sequence>MAQLLFVLVLVTLFNSSFQQAGRIRLVGGSGPHEGRVEVRRYTSSYYWGTVCDDSFDMSDARVVCRMLGYTGASAVHDSAYYGQGSGNIYMDGLMCTGIESSLFDCSYNGWGVHDCSHSEDVGVVCYTSFGTTPTPTPTPTPDKGCSTVRISGSTSYQSDRMTTYTMTGQTRGGRPVYKSSRGDYLFYYLSDGSWHVGPYLGSATVGMYVDDTSINAEDITGTWYLYDGSTTFRPNSGIRVSCDVGLSTGAIVGIVVGVVAAVVLIIVICYCCCCKKSAPVATTAENSQPVGTTNPSFQPTPSGPPPAYSPPTQPQPDGLVFVRVVRIQ</sequence>
<gene>
    <name evidence="8" type="ORF">BRAFLDRAFT_94923</name>
</gene>
<evidence type="ECO:0000256" key="3">
    <source>
        <dbReference type="PROSITE-ProRule" id="PRU00196"/>
    </source>
</evidence>
<name>C3XYG1_BRAFL</name>
<feature type="region of interest" description="Disordered" evidence="4">
    <location>
        <begin position="285"/>
        <end position="318"/>
    </location>
</feature>
<dbReference type="FunFam" id="3.10.250.10:FF:000011">
    <property type="entry name" value="Scavenger receptor class A member 5"/>
    <property type="match status" value="1"/>
</dbReference>
<reference evidence="8" key="1">
    <citation type="journal article" date="2008" name="Nature">
        <title>The amphioxus genome and the evolution of the chordate karyotype.</title>
        <authorList>
            <consortium name="US DOE Joint Genome Institute (JGI-PGF)"/>
            <person name="Putnam N.H."/>
            <person name="Butts T."/>
            <person name="Ferrier D.E.K."/>
            <person name="Furlong R.F."/>
            <person name="Hellsten U."/>
            <person name="Kawashima T."/>
            <person name="Robinson-Rechavi M."/>
            <person name="Shoguchi E."/>
            <person name="Terry A."/>
            <person name="Yu J.-K."/>
            <person name="Benito-Gutierrez E.L."/>
            <person name="Dubchak I."/>
            <person name="Garcia-Fernandez J."/>
            <person name="Gibson-Brown J.J."/>
            <person name="Grigoriev I.V."/>
            <person name="Horton A.C."/>
            <person name="de Jong P.J."/>
            <person name="Jurka J."/>
            <person name="Kapitonov V.V."/>
            <person name="Kohara Y."/>
            <person name="Kuroki Y."/>
            <person name="Lindquist E."/>
            <person name="Lucas S."/>
            <person name="Osoegawa K."/>
            <person name="Pennacchio L.A."/>
            <person name="Salamov A.A."/>
            <person name="Satou Y."/>
            <person name="Sauka-Spengler T."/>
            <person name="Schmutz J."/>
            <person name="Shin-I T."/>
            <person name="Toyoda A."/>
            <person name="Bronner-Fraser M."/>
            <person name="Fujiyama A."/>
            <person name="Holland L.Z."/>
            <person name="Holland P.W.H."/>
            <person name="Satoh N."/>
            <person name="Rokhsar D.S."/>
        </authorList>
    </citation>
    <scope>NUCLEOTIDE SEQUENCE [LARGE SCALE GENOMIC DNA]</scope>
    <source>
        <strain evidence="8">S238N-H82</strain>
        <tissue evidence="8">Testes</tissue>
    </source>
</reference>
<keyword evidence="5" id="KW-1133">Transmembrane helix</keyword>
<feature type="disulfide bond" evidence="3">
    <location>
        <begin position="96"/>
        <end position="106"/>
    </location>
</feature>
<dbReference type="eggNOG" id="ENOG502QSM1">
    <property type="taxonomic scope" value="Eukaryota"/>
</dbReference>
<protein>
    <recommendedName>
        <fullName evidence="7">SRCR domain-containing protein</fullName>
    </recommendedName>
</protein>
<keyword evidence="1 3" id="KW-1015">Disulfide bond</keyword>
<feature type="disulfide bond" evidence="3">
    <location>
        <begin position="52"/>
        <end position="116"/>
    </location>
</feature>